<reference evidence="2 3" key="1">
    <citation type="journal article" date="2018" name="Front. Plant Sci.">
        <title>Red Clover (Trifolium pratense) and Zigzag Clover (T. medium) - A Picture of Genomic Similarities and Differences.</title>
        <authorList>
            <person name="Dluhosova J."/>
            <person name="Istvanek J."/>
            <person name="Nedelnik J."/>
            <person name="Repkova J."/>
        </authorList>
    </citation>
    <scope>NUCLEOTIDE SEQUENCE [LARGE SCALE GENOMIC DNA]</scope>
    <source>
        <strain evidence="3">cv. 10/8</strain>
        <tissue evidence="2">Leaf</tissue>
    </source>
</reference>
<dbReference type="AlphaFoldDB" id="A0A392RKU2"/>
<protein>
    <submittedName>
        <fullName evidence="2">Uncharacterized protein</fullName>
    </submittedName>
</protein>
<organism evidence="2 3">
    <name type="scientific">Trifolium medium</name>
    <dbReference type="NCBI Taxonomy" id="97028"/>
    <lineage>
        <taxon>Eukaryota</taxon>
        <taxon>Viridiplantae</taxon>
        <taxon>Streptophyta</taxon>
        <taxon>Embryophyta</taxon>
        <taxon>Tracheophyta</taxon>
        <taxon>Spermatophyta</taxon>
        <taxon>Magnoliopsida</taxon>
        <taxon>eudicotyledons</taxon>
        <taxon>Gunneridae</taxon>
        <taxon>Pentapetalae</taxon>
        <taxon>rosids</taxon>
        <taxon>fabids</taxon>
        <taxon>Fabales</taxon>
        <taxon>Fabaceae</taxon>
        <taxon>Papilionoideae</taxon>
        <taxon>50 kb inversion clade</taxon>
        <taxon>NPAAA clade</taxon>
        <taxon>Hologalegina</taxon>
        <taxon>IRL clade</taxon>
        <taxon>Trifolieae</taxon>
        <taxon>Trifolium</taxon>
    </lineage>
</organism>
<dbReference type="EMBL" id="LXQA010232192">
    <property type="protein sequence ID" value="MCI36265.1"/>
    <property type="molecule type" value="Genomic_DNA"/>
</dbReference>
<keyword evidence="1" id="KW-1133">Transmembrane helix</keyword>
<keyword evidence="1" id="KW-0472">Membrane</keyword>
<evidence type="ECO:0000256" key="1">
    <source>
        <dbReference type="SAM" id="Phobius"/>
    </source>
</evidence>
<feature type="transmembrane region" description="Helical" evidence="1">
    <location>
        <begin position="72"/>
        <end position="99"/>
    </location>
</feature>
<feature type="non-terminal residue" evidence="2">
    <location>
        <position position="100"/>
    </location>
</feature>
<comment type="caution">
    <text evidence="2">The sequence shown here is derived from an EMBL/GenBank/DDBJ whole genome shotgun (WGS) entry which is preliminary data.</text>
</comment>
<evidence type="ECO:0000313" key="3">
    <source>
        <dbReference type="Proteomes" id="UP000265520"/>
    </source>
</evidence>
<accession>A0A392RKU2</accession>
<name>A0A392RKU2_9FABA</name>
<proteinExistence type="predicted"/>
<keyword evidence="3" id="KW-1185">Reference proteome</keyword>
<feature type="non-terminal residue" evidence="2">
    <location>
        <position position="1"/>
    </location>
</feature>
<evidence type="ECO:0000313" key="2">
    <source>
        <dbReference type="EMBL" id="MCI36265.1"/>
    </source>
</evidence>
<sequence>TDREKGSGDPVGDSGGEQRDWPELAVVLVRWNGCVRQRRGFGGCRCEDDGGVRLWWRRGGCGDGVQWFADSAAIPATISSSASCSDLLLLSILLLLFLLF</sequence>
<keyword evidence="1" id="KW-0812">Transmembrane</keyword>
<dbReference type="Proteomes" id="UP000265520">
    <property type="component" value="Unassembled WGS sequence"/>
</dbReference>